<dbReference type="PANTHER" id="PTHR22763:SF162">
    <property type="entry name" value="TRANSMEMBRANE E3 UBIQUITIN-PROTEIN LIGASE 1"/>
    <property type="match status" value="1"/>
</dbReference>
<evidence type="ECO:0000256" key="12">
    <source>
        <dbReference type="ARBA" id="ARBA00022989"/>
    </source>
</evidence>
<dbReference type="InterPro" id="IPR013083">
    <property type="entry name" value="Znf_RING/FYVE/PHD"/>
</dbReference>
<feature type="transmembrane region" description="Helical" evidence="16">
    <location>
        <begin position="442"/>
        <end position="467"/>
    </location>
</feature>
<dbReference type="PANTHER" id="PTHR22763">
    <property type="entry name" value="RING ZINC FINGER PROTEIN"/>
    <property type="match status" value="1"/>
</dbReference>
<keyword evidence="12 16" id="KW-1133">Transmembrane helix</keyword>
<feature type="compositionally biased region" description="Basic and acidic residues" evidence="15">
    <location>
        <begin position="757"/>
        <end position="772"/>
    </location>
</feature>
<gene>
    <name evidence="18" type="ORF">B9479_006770</name>
</gene>
<evidence type="ECO:0000256" key="10">
    <source>
        <dbReference type="ARBA" id="ARBA00022786"/>
    </source>
</evidence>
<dbReference type="Pfam" id="PF13639">
    <property type="entry name" value="zf-RING_2"/>
    <property type="match status" value="1"/>
</dbReference>
<feature type="compositionally biased region" description="Polar residues" evidence="15">
    <location>
        <begin position="537"/>
        <end position="552"/>
    </location>
</feature>
<dbReference type="InterPro" id="IPR050731">
    <property type="entry name" value="HRD1_E3_ubiq-ligases"/>
</dbReference>
<dbReference type="SUPFAM" id="SSF57850">
    <property type="entry name" value="RING/U-box"/>
    <property type="match status" value="1"/>
</dbReference>
<evidence type="ECO:0000256" key="14">
    <source>
        <dbReference type="PROSITE-ProRule" id="PRU00175"/>
    </source>
</evidence>
<feature type="region of interest" description="Disordered" evidence="15">
    <location>
        <begin position="530"/>
        <end position="552"/>
    </location>
</feature>
<dbReference type="GO" id="GO:0012505">
    <property type="term" value="C:endomembrane system"/>
    <property type="evidence" value="ECO:0007669"/>
    <property type="project" value="UniProtKB-SubCell"/>
</dbReference>
<dbReference type="EMBL" id="NIDF01000124">
    <property type="protein sequence ID" value="TYJ52637.1"/>
    <property type="molecule type" value="Genomic_DNA"/>
</dbReference>
<dbReference type="Proteomes" id="UP000322245">
    <property type="component" value="Unassembled WGS sequence"/>
</dbReference>
<dbReference type="EC" id="2.3.2.27" evidence="4"/>
<evidence type="ECO:0000256" key="5">
    <source>
        <dbReference type="ARBA" id="ARBA00022679"/>
    </source>
</evidence>
<proteinExistence type="predicted"/>
<dbReference type="GO" id="GO:0008270">
    <property type="term" value="F:zinc ion binding"/>
    <property type="evidence" value="ECO:0007669"/>
    <property type="project" value="UniProtKB-KW"/>
</dbReference>
<evidence type="ECO:0000256" key="16">
    <source>
        <dbReference type="SAM" id="Phobius"/>
    </source>
</evidence>
<comment type="subcellular location">
    <subcellularLocation>
        <location evidence="2">Endomembrane system</location>
        <topology evidence="2">Multi-pass membrane protein</topology>
    </subcellularLocation>
</comment>
<feature type="domain" description="RING-type" evidence="17">
    <location>
        <begin position="725"/>
        <end position="814"/>
    </location>
</feature>
<dbReference type="Pfam" id="PF11145">
    <property type="entry name" value="DUF2921"/>
    <property type="match status" value="2"/>
</dbReference>
<evidence type="ECO:0000313" key="19">
    <source>
        <dbReference type="Proteomes" id="UP000322245"/>
    </source>
</evidence>
<keyword evidence="9 14" id="KW-0863">Zinc-finger</keyword>
<keyword evidence="8" id="KW-0732">Signal</keyword>
<evidence type="ECO:0000256" key="15">
    <source>
        <dbReference type="SAM" id="MobiDB-lite"/>
    </source>
</evidence>
<comment type="caution">
    <text evidence="18">The sequence shown here is derived from an EMBL/GenBank/DDBJ whole genome shotgun (WGS) entry which is preliminary data.</text>
</comment>
<reference evidence="18 19" key="1">
    <citation type="submission" date="2017-05" db="EMBL/GenBank/DDBJ databases">
        <title>The Genome Sequence of Tsuchiyaea wingfieldii DSM 27421.</title>
        <authorList>
            <person name="Cuomo C."/>
            <person name="Passer A."/>
            <person name="Billmyre B."/>
            <person name="Heitman J."/>
        </authorList>
    </citation>
    <scope>NUCLEOTIDE SEQUENCE [LARGE SCALE GENOMIC DNA]</scope>
    <source>
        <strain evidence="18 19">DSM 27421</strain>
    </source>
</reference>
<feature type="region of interest" description="Disordered" evidence="15">
    <location>
        <begin position="739"/>
        <end position="776"/>
    </location>
</feature>
<name>A0A5D3AM83_9TREE</name>
<feature type="region of interest" description="Disordered" evidence="15">
    <location>
        <begin position="1"/>
        <end position="32"/>
    </location>
</feature>
<evidence type="ECO:0000256" key="7">
    <source>
        <dbReference type="ARBA" id="ARBA00022723"/>
    </source>
</evidence>
<evidence type="ECO:0000313" key="18">
    <source>
        <dbReference type="EMBL" id="TYJ52637.1"/>
    </source>
</evidence>
<evidence type="ECO:0000256" key="11">
    <source>
        <dbReference type="ARBA" id="ARBA00022833"/>
    </source>
</evidence>
<evidence type="ECO:0000256" key="9">
    <source>
        <dbReference type="ARBA" id="ARBA00022771"/>
    </source>
</evidence>
<evidence type="ECO:0000256" key="3">
    <source>
        <dbReference type="ARBA" id="ARBA00004906"/>
    </source>
</evidence>
<feature type="transmembrane region" description="Helical" evidence="16">
    <location>
        <begin position="409"/>
        <end position="430"/>
    </location>
</feature>
<keyword evidence="10" id="KW-0833">Ubl conjugation pathway</keyword>
<dbReference type="AlphaFoldDB" id="A0A5D3AM83"/>
<keyword evidence="11" id="KW-0862">Zinc</keyword>
<dbReference type="SMART" id="SM00184">
    <property type="entry name" value="RING"/>
    <property type="match status" value="1"/>
</dbReference>
<dbReference type="Gene3D" id="3.30.40.10">
    <property type="entry name" value="Zinc/RING finger domain, C3HC4 (zinc finger)"/>
    <property type="match status" value="1"/>
</dbReference>
<feature type="transmembrane region" description="Helical" evidence="16">
    <location>
        <begin position="581"/>
        <end position="600"/>
    </location>
</feature>
<keyword evidence="19" id="KW-1185">Reference proteome</keyword>
<dbReference type="PROSITE" id="PS50089">
    <property type="entry name" value="ZF_RING_2"/>
    <property type="match status" value="1"/>
</dbReference>
<accession>A0A5D3AM83</accession>
<keyword evidence="7" id="KW-0479">Metal-binding</keyword>
<evidence type="ECO:0000256" key="13">
    <source>
        <dbReference type="ARBA" id="ARBA00023136"/>
    </source>
</evidence>
<feature type="compositionally biased region" description="Pro residues" evidence="15">
    <location>
        <begin position="10"/>
        <end position="30"/>
    </location>
</feature>
<comment type="pathway">
    <text evidence="3">Protein modification; protein ubiquitination.</text>
</comment>
<evidence type="ECO:0000259" key="17">
    <source>
        <dbReference type="PROSITE" id="PS50089"/>
    </source>
</evidence>
<evidence type="ECO:0000256" key="4">
    <source>
        <dbReference type="ARBA" id="ARBA00012483"/>
    </source>
</evidence>
<dbReference type="GO" id="GO:0044695">
    <property type="term" value="C:Dsc E3 ubiquitin ligase complex"/>
    <property type="evidence" value="ECO:0007669"/>
    <property type="project" value="TreeGrafter"/>
</dbReference>
<feature type="transmembrane region" description="Helical" evidence="16">
    <location>
        <begin position="635"/>
        <end position="653"/>
    </location>
</feature>
<evidence type="ECO:0000256" key="6">
    <source>
        <dbReference type="ARBA" id="ARBA00022692"/>
    </source>
</evidence>
<evidence type="ECO:0000256" key="8">
    <source>
        <dbReference type="ARBA" id="ARBA00022729"/>
    </source>
</evidence>
<sequence length="820" mass="90221">MSSQEQAPRPSTPQPQPPSTPNDLQPPRPRPNVSSMLFMTAFFFFMSGGNHAPVNSGSEIGPDGQITPGVTEYEWVRGQRDEWRGWLNGTGNYTEPPIPEVLPIGLIPPEYSHKPTEHGFYTNITGFHRGATIHPLSLSSLSSPSSPNSSLSSFWQGSTIPPAINHTASWNETRAEAMQGSWEWASTVRWDMSLRERNISKPIGDEWKSKEDVEYTDWNWVKGSLTLTSRPPTQLSTLNDETIVYDFYGLHHLPNGTYNLYALPVGMRPDVRRLPGLWGEGKNGVQGSVGNVTRGILLREMEREVKNQENAFVLGNMKPDDISEITTCPLLISLTLPPLPSHWSKAEIDAYNRELVNPTGLLASMNRPPGYWQTPPGLGGVVVADQCGWALGIEGGKGVPVGEFWKDGVTYSAFATLTQLLLLTLLVHQMESTRTPSTLSKVSLWTIIIMSVADSYVFSIHVVLGILGEGGGGGVGMFVPGFLGLCGAVVFGPRYAVLLHRIQAPEVDSRPPPPPPPAAPASNAIAQAPLPAPADNTAPTNQAPTNQAPTNQVDRIPIASEPRFNINVVEVVRSAFRAAPALKWLLLLTTLFLLPSILFTPRLIPYVFYTIYSFWLPQIWRNARRGNGRALEWRFVLGSAVGRVGLVLYAFAYKDNIFFIEPKPWVWGLVMWQAVQVLILYAQEKFGPAFFLPKSMAPPEMYNYHPHIPPPDAENPTPFDGETTCSICYDDVDLHPFSPSHAPSNGHMRAASTSKTGGKDKDKKEEAREGGRDVLSGLGLGDRRGYAIAPCGHVFHTDCLAQWMSIKTICPLCKRSLPPM</sequence>
<protein>
    <recommendedName>
        <fullName evidence="4">RING-type E3 ubiquitin transferase</fullName>
        <ecNumber evidence="4">2.3.2.27</ecNumber>
    </recommendedName>
</protein>
<keyword evidence="13 16" id="KW-0472">Membrane</keyword>
<keyword evidence="5" id="KW-0808">Transferase</keyword>
<evidence type="ECO:0000256" key="1">
    <source>
        <dbReference type="ARBA" id="ARBA00000900"/>
    </source>
</evidence>
<dbReference type="InterPro" id="IPR001841">
    <property type="entry name" value="Znf_RING"/>
</dbReference>
<evidence type="ECO:0000256" key="2">
    <source>
        <dbReference type="ARBA" id="ARBA00004127"/>
    </source>
</evidence>
<feature type="transmembrane region" description="Helical" evidence="16">
    <location>
        <begin position="665"/>
        <end position="682"/>
    </location>
</feature>
<feature type="transmembrane region" description="Helical" evidence="16">
    <location>
        <begin position="473"/>
        <end position="492"/>
    </location>
</feature>
<dbReference type="GO" id="GO:0043161">
    <property type="term" value="P:proteasome-mediated ubiquitin-dependent protein catabolic process"/>
    <property type="evidence" value="ECO:0007669"/>
    <property type="project" value="TreeGrafter"/>
</dbReference>
<comment type="catalytic activity">
    <reaction evidence="1">
        <text>S-ubiquitinyl-[E2 ubiquitin-conjugating enzyme]-L-cysteine + [acceptor protein]-L-lysine = [E2 ubiquitin-conjugating enzyme]-L-cysteine + N(6)-ubiquitinyl-[acceptor protein]-L-lysine.</text>
        <dbReference type="EC" id="2.3.2.27"/>
    </reaction>
</comment>
<dbReference type="InterPro" id="IPR021319">
    <property type="entry name" value="DUF2921"/>
</dbReference>
<organism evidence="18 19">
    <name type="scientific">Cryptococcus floricola</name>
    <dbReference type="NCBI Taxonomy" id="2591691"/>
    <lineage>
        <taxon>Eukaryota</taxon>
        <taxon>Fungi</taxon>
        <taxon>Dikarya</taxon>
        <taxon>Basidiomycota</taxon>
        <taxon>Agaricomycotina</taxon>
        <taxon>Tremellomycetes</taxon>
        <taxon>Tremellales</taxon>
        <taxon>Cryptococcaceae</taxon>
        <taxon>Cryptococcus</taxon>
    </lineage>
</organism>
<keyword evidence="6 16" id="KW-0812">Transmembrane</keyword>
<dbReference type="GO" id="GO:0061630">
    <property type="term" value="F:ubiquitin protein ligase activity"/>
    <property type="evidence" value="ECO:0007669"/>
    <property type="project" value="UniProtKB-EC"/>
</dbReference>